<evidence type="ECO:0000313" key="1">
    <source>
        <dbReference type="EMBL" id="KXB35287.1"/>
    </source>
</evidence>
<accession>A0A133XWG7</accession>
<dbReference type="STRING" id="1393034.HMPREF3192_00368"/>
<dbReference type="EMBL" id="LSCR01000005">
    <property type="protein sequence ID" value="KXB35287.1"/>
    <property type="molecule type" value="Genomic_DNA"/>
</dbReference>
<name>A0A133XWG7_9ACTN</name>
<reference evidence="2" key="1">
    <citation type="submission" date="2016-01" db="EMBL/GenBank/DDBJ databases">
        <authorList>
            <person name="Mitreva M."/>
            <person name="Pepin K.H."/>
            <person name="Mihindukulasuriya K.A."/>
            <person name="Fulton R."/>
            <person name="Fronick C."/>
            <person name="O'Laughlin M."/>
            <person name="Miner T."/>
            <person name="Herter B."/>
            <person name="Rosa B.A."/>
            <person name="Cordes M."/>
            <person name="Tomlinson C."/>
            <person name="Wollam A."/>
            <person name="Palsikar V.B."/>
            <person name="Mardis E.R."/>
            <person name="Wilson R.K."/>
        </authorList>
    </citation>
    <scope>NUCLEOTIDE SEQUENCE [LARGE SCALE GENOMIC DNA]</scope>
    <source>
        <strain evidence="2">DNF00019</strain>
    </source>
</reference>
<comment type="caution">
    <text evidence="1">The sequence shown here is derived from an EMBL/GenBank/DDBJ whole genome shotgun (WGS) entry which is preliminary data.</text>
</comment>
<dbReference type="Proteomes" id="UP000070675">
    <property type="component" value="Unassembled WGS sequence"/>
</dbReference>
<sequence>MISTKHVLVTLRAKDANGTVTSKDAASPTTEYWVRKDKNIKFSEVAAKVKVTPNEKYVLKNWANNATGAKISDDLVITEALAANAIFVNWADETIVDKKDSPNKPSDKHVSVVLSAGKNGKLENKTAGQGLSFWVKKGTSYLLSPILWPLPQTLSTQHLVGPTRQTAQLLTRRPARFLLTCKHKQTLCL</sequence>
<gene>
    <name evidence="1" type="ORF">HMPREF3192_00368</name>
</gene>
<dbReference type="AlphaFoldDB" id="A0A133XWG7"/>
<dbReference type="RefSeq" id="WP_066304771.1">
    <property type="nucleotide sequence ID" value="NZ_KQ959486.1"/>
</dbReference>
<proteinExistence type="predicted"/>
<organism evidence="1 2">
    <name type="scientific">Atopobium deltae</name>
    <dbReference type="NCBI Taxonomy" id="1393034"/>
    <lineage>
        <taxon>Bacteria</taxon>
        <taxon>Bacillati</taxon>
        <taxon>Actinomycetota</taxon>
        <taxon>Coriobacteriia</taxon>
        <taxon>Coriobacteriales</taxon>
        <taxon>Atopobiaceae</taxon>
        <taxon>Atopobium</taxon>
    </lineage>
</organism>
<keyword evidence="2" id="KW-1185">Reference proteome</keyword>
<protein>
    <submittedName>
        <fullName evidence="1">Uncharacterized protein</fullName>
    </submittedName>
</protein>
<evidence type="ECO:0000313" key="2">
    <source>
        <dbReference type="Proteomes" id="UP000070675"/>
    </source>
</evidence>